<comment type="similarity">
    <text evidence="3 12 13">Belongs to the DapA family.</text>
</comment>
<evidence type="ECO:0000256" key="13">
    <source>
        <dbReference type="PIRNR" id="PIRNR001365"/>
    </source>
</evidence>
<comment type="caution">
    <text evidence="16">The sequence shown here is derived from an EMBL/GenBank/DDBJ whole genome shotgun (WGS) entry which is preliminary data.</text>
</comment>
<evidence type="ECO:0000313" key="17">
    <source>
        <dbReference type="Proteomes" id="UP000267654"/>
    </source>
</evidence>
<keyword evidence="9 12" id="KW-0456">Lyase</keyword>
<dbReference type="PANTHER" id="PTHR12128:SF66">
    <property type="entry name" value="4-HYDROXY-2-OXOGLUTARATE ALDOLASE, MITOCHONDRIAL"/>
    <property type="match status" value="1"/>
</dbReference>
<evidence type="ECO:0000256" key="3">
    <source>
        <dbReference type="ARBA" id="ARBA00007592"/>
    </source>
</evidence>
<dbReference type="InterPro" id="IPR005263">
    <property type="entry name" value="DapA"/>
</dbReference>
<feature type="active site" description="Schiff-base intermediate with substrate" evidence="12 14">
    <location>
        <position position="159"/>
    </location>
</feature>
<dbReference type="PROSITE" id="PS00666">
    <property type="entry name" value="DHDPS_2"/>
    <property type="match status" value="1"/>
</dbReference>
<comment type="catalytic activity">
    <reaction evidence="11 12">
        <text>L-aspartate 4-semialdehyde + pyruvate = (2S,4S)-4-hydroxy-2,3,4,5-tetrahydrodipicolinate + H2O + H(+)</text>
        <dbReference type="Rhea" id="RHEA:34171"/>
        <dbReference type="ChEBI" id="CHEBI:15361"/>
        <dbReference type="ChEBI" id="CHEBI:15377"/>
        <dbReference type="ChEBI" id="CHEBI:15378"/>
        <dbReference type="ChEBI" id="CHEBI:67139"/>
        <dbReference type="ChEBI" id="CHEBI:537519"/>
        <dbReference type="EC" id="4.3.3.7"/>
    </reaction>
</comment>
<feature type="binding site" evidence="12 15">
    <location>
        <position position="44"/>
    </location>
    <ligand>
        <name>pyruvate</name>
        <dbReference type="ChEBI" id="CHEBI:15361"/>
    </ligand>
</feature>
<evidence type="ECO:0000256" key="15">
    <source>
        <dbReference type="PIRSR" id="PIRSR001365-2"/>
    </source>
</evidence>
<dbReference type="Proteomes" id="UP000267654">
    <property type="component" value="Unassembled WGS sequence"/>
</dbReference>
<dbReference type="HAMAP" id="MF_00418">
    <property type="entry name" value="DapA"/>
    <property type="match status" value="1"/>
</dbReference>
<comment type="pathway">
    <text evidence="2 12">Amino-acid biosynthesis; L-lysine biosynthesis via DAP pathway; (S)-tetrahydrodipicolinate from L-aspartate: step 3/4.</text>
</comment>
<dbReference type="SUPFAM" id="SSF51569">
    <property type="entry name" value="Aldolase"/>
    <property type="match status" value="1"/>
</dbReference>
<evidence type="ECO:0000313" key="16">
    <source>
        <dbReference type="EMBL" id="RLE13824.1"/>
    </source>
</evidence>
<evidence type="ECO:0000256" key="4">
    <source>
        <dbReference type="ARBA" id="ARBA00012086"/>
    </source>
</evidence>
<dbReference type="GO" id="GO:0008840">
    <property type="term" value="F:4-hydroxy-tetrahydrodipicolinate synthase activity"/>
    <property type="evidence" value="ECO:0007669"/>
    <property type="project" value="UniProtKB-UniRule"/>
</dbReference>
<dbReference type="PANTHER" id="PTHR12128">
    <property type="entry name" value="DIHYDRODIPICOLINATE SYNTHASE"/>
    <property type="match status" value="1"/>
</dbReference>
<evidence type="ECO:0000256" key="2">
    <source>
        <dbReference type="ARBA" id="ARBA00005120"/>
    </source>
</evidence>
<proteinExistence type="inferred from homology"/>
<evidence type="ECO:0000256" key="7">
    <source>
        <dbReference type="ARBA" id="ARBA00022915"/>
    </source>
</evidence>
<evidence type="ECO:0000256" key="1">
    <source>
        <dbReference type="ARBA" id="ARBA00003294"/>
    </source>
</evidence>
<feature type="site" description="Part of a proton relay during catalysis" evidence="12">
    <location>
        <position position="43"/>
    </location>
</feature>
<dbReference type="NCBIfam" id="TIGR00674">
    <property type="entry name" value="dapA"/>
    <property type="match status" value="1"/>
</dbReference>
<dbReference type="EC" id="4.3.3.7" evidence="4 12"/>
<dbReference type="GO" id="GO:0009089">
    <property type="term" value="P:lysine biosynthetic process via diaminopimelate"/>
    <property type="evidence" value="ECO:0007669"/>
    <property type="project" value="UniProtKB-UniRule"/>
</dbReference>
<evidence type="ECO:0000256" key="11">
    <source>
        <dbReference type="ARBA" id="ARBA00047836"/>
    </source>
</evidence>
<dbReference type="CDD" id="cd00950">
    <property type="entry name" value="DHDPS"/>
    <property type="match status" value="1"/>
</dbReference>
<protein>
    <recommendedName>
        <fullName evidence="4 12">4-hydroxy-tetrahydrodipicolinate synthase</fullName>
        <shortName evidence="12">HTPA synthase</shortName>
        <ecNumber evidence="4 12">4.3.3.7</ecNumber>
    </recommendedName>
</protein>
<comment type="subunit">
    <text evidence="12">Homotetramer; dimer of dimers.</text>
</comment>
<gene>
    <name evidence="12" type="primary">dapA</name>
    <name evidence="16" type="ORF">DRI96_02415</name>
</gene>
<keyword evidence="5 12" id="KW-0963">Cytoplasm</keyword>
<dbReference type="Pfam" id="PF00701">
    <property type="entry name" value="DHDPS"/>
    <property type="match status" value="1"/>
</dbReference>
<dbReference type="PIRSF" id="PIRSF001365">
    <property type="entry name" value="DHDPS"/>
    <property type="match status" value="1"/>
</dbReference>
<dbReference type="GO" id="GO:0005829">
    <property type="term" value="C:cytosol"/>
    <property type="evidence" value="ECO:0007669"/>
    <property type="project" value="TreeGrafter"/>
</dbReference>
<keyword evidence="6 12" id="KW-0028">Amino-acid biosynthesis</keyword>
<evidence type="ECO:0000256" key="6">
    <source>
        <dbReference type="ARBA" id="ARBA00022605"/>
    </source>
</evidence>
<comment type="subcellular location">
    <subcellularLocation>
        <location evidence="12">Cytoplasm</location>
    </subcellularLocation>
</comment>
<dbReference type="InterPro" id="IPR020625">
    <property type="entry name" value="Schiff_base-form_aldolases_AS"/>
</dbReference>
<feature type="active site" description="Proton donor/acceptor" evidence="12 14">
    <location>
        <position position="131"/>
    </location>
</feature>
<dbReference type="Gene3D" id="3.20.20.70">
    <property type="entry name" value="Aldolase class I"/>
    <property type="match status" value="1"/>
</dbReference>
<evidence type="ECO:0000256" key="9">
    <source>
        <dbReference type="ARBA" id="ARBA00023239"/>
    </source>
</evidence>
<dbReference type="UniPathway" id="UPA00034">
    <property type="reaction ID" value="UER00017"/>
</dbReference>
<comment type="caution">
    <text evidence="12">Was originally thought to be a dihydrodipicolinate synthase (DHDPS), catalyzing the condensation of (S)-aspartate-beta-semialdehyde [(S)-ASA] and pyruvate to dihydrodipicolinate (DHDP). However, it was shown in E.coli that the product of the enzymatic reaction is not dihydrodipicolinate but in fact (4S)-4-hydroxy-2,3,4,5-tetrahydro-(2S)-dipicolinic acid (HTPA), and that the consecutive dehydration reaction leading to DHDP is not spontaneous but catalyzed by DapB.</text>
</comment>
<keyword evidence="8 12" id="KW-0457">Lysine biosynthesis</keyword>
<dbReference type="SMART" id="SM01130">
    <property type="entry name" value="DHDPS"/>
    <property type="match status" value="1"/>
</dbReference>
<dbReference type="InterPro" id="IPR013785">
    <property type="entry name" value="Aldolase_TIM"/>
</dbReference>
<dbReference type="AlphaFoldDB" id="A0A662DDE8"/>
<reference evidence="16 17" key="1">
    <citation type="submission" date="2018-06" db="EMBL/GenBank/DDBJ databases">
        <title>Extensive metabolic versatility and redundancy in microbially diverse, dynamic hydrothermal sediments.</title>
        <authorList>
            <person name="Dombrowski N."/>
            <person name="Teske A."/>
            <person name="Baker B.J."/>
        </authorList>
    </citation>
    <scope>NUCLEOTIDE SEQUENCE [LARGE SCALE GENOMIC DNA]</scope>
    <source>
        <strain evidence="16">B19_G9</strain>
    </source>
</reference>
<sequence length="289" mass="31835">MFKGCFVALVTPFIKGEIDEENFRGLIQFQLEKGIDGIVPCGTTGESPTLSYEEHKRLIRITVEEVKGKVPVIAGTGSNSTTEAEELTIYAKEVGADAALVITPYYNKPTQSGMEKHYQKLAKIGLPIIIYNVPSRTGVNILPSTVEKLSKLKSIVGIKEASGDMDQISEIISSCSSEFSVLSGNDSHTLPILSLGGVGVISVLANILPQETTQLVKAWLEGEIERAKELHYKLLPLFKAMFIETNPIPVKTAMAKLRMISKEWRLPLGEMKEENEKKLDKILNKYGLI</sequence>
<evidence type="ECO:0000256" key="14">
    <source>
        <dbReference type="PIRSR" id="PIRSR001365-1"/>
    </source>
</evidence>
<feature type="site" description="Part of a proton relay during catalysis" evidence="12">
    <location>
        <position position="106"/>
    </location>
</feature>
<dbReference type="GO" id="GO:0019877">
    <property type="term" value="P:diaminopimelate biosynthetic process"/>
    <property type="evidence" value="ECO:0007669"/>
    <property type="project" value="UniProtKB-UniRule"/>
</dbReference>
<dbReference type="EMBL" id="QMQB01000068">
    <property type="protein sequence ID" value="RLE13824.1"/>
    <property type="molecule type" value="Genomic_DNA"/>
</dbReference>
<evidence type="ECO:0000256" key="8">
    <source>
        <dbReference type="ARBA" id="ARBA00023154"/>
    </source>
</evidence>
<keyword evidence="10 12" id="KW-0704">Schiff base</keyword>
<accession>A0A662DDE8</accession>
<dbReference type="PROSITE" id="PS00665">
    <property type="entry name" value="DHDPS_1"/>
    <property type="match status" value="1"/>
</dbReference>
<evidence type="ECO:0000256" key="10">
    <source>
        <dbReference type="ARBA" id="ARBA00023270"/>
    </source>
</evidence>
<evidence type="ECO:0000256" key="5">
    <source>
        <dbReference type="ARBA" id="ARBA00022490"/>
    </source>
</evidence>
<name>A0A662DDE8_UNCAE</name>
<comment type="function">
    <text evidence="1 12">Catalyzes the condensation of (S)-aspartate-beta-semialdehyde [(S)-ASA] and pyruvate to 4-hydroxy-tetrahydrodipicolinate (HTPA).</text>
</comment>
<dbReference type="InterPro" id="IPR002220">
    <property type="entry name" value="DapA-like"/>
</dbReference>
<organism evidence="16 17">
    <name type="scientific">Aerophobetes bacterium</name>
    <dbReference type="NCBI Taxonomy" id="2030807"/>
    <lineage>
        <taxon>Bacteria</taxon>
        <taxon>Candidatus Aerophobota</taxon>
    </lineage>
</organism>
<feature type="binding site" evidence="12 15">
    <location>
        <position position="201"/>
    </location>
    <ligand>
        <name>pyruvate</name>
        <dbReference type="ChEBI" id="CHEBI:15361"/>
    </ligand>
</feature>
<keyword evidence="7 12" id="KW-0220">Diaminopimelate biosynthesis</keyword>
<dbReference type="PRINTS" id="PR00146">
    <property type="entry name" value="DHPICSNTHASE"/>
</dbReference>
<dbReference type="InterPro" id="IPR020624">
    <property type="entry name" value="Schiff_base-form_aldolases_CS"/>
</dbReference>
<evidence type="ECO:0000256" key="12">
    <source>
        <dbReference type="HAMAP-Rule" id="MF_00418"/>
    </source>
</evidence>